<dbReference type="PANTHER" id="PTHR46828">
    <property type="entry name" value="ENDO-1,4-BETA-XYLANASE A-RELATED"/>
    <property type="match status" value="1"/>
</dbReference>
<keyword evidence="10 11" id="KW-0624">Polysaccharide degradation</keyword>
<accession>A0AAE0LY83</accession>
<evidence type="ECO:0000256" key="8">
    <source>
        <dbReference type="ARBA" id="ARBA00023277"/>
    </source>
</evidence>
<evidence type="ECO:0000313" key="16">
    <source>
        <dbReference type="Proteomes" id="UP001283341"/>
    </source>
</evidence>
<gene>
    <name evidence="15" type="ORF">B0H66DRAFT_486601</name>
</gene>
<evidence type="ECO:0000256" key="10">
    <source>
        <dbReference type="ARBA" id="ARBA00023326"/>
    </source>
</evidence>
<evidence type="ECO:0000256" key="7">
    <source>
        <dbReference type="ARBA" id="ARBA00022801"/>
    </source>
</evidence>
<reference evidence="15" key="1">
    <citation type="journal article" date="2023" name="Mol. Phylogenet. Evol.">
        <title>Genome-scale phylogeny and comparative genomics of the fungal order Sordariales.</title>
        <authorList>
            <person name="Hensen N."/>
            <person name="Bonometti L."/>
            <person name="Westerberg I."/>
            <person name="Brannstrom I.O."/>
            <person name="Guillou S."/>
            <person name="Cros-Aarteil S."/>
            <person name="Calhoun S."/>
            <person name="Haridas S."/>
            <person name="Kuo A."/>
            <person name="Mondo S."/>
            <person name="Pangilinan J."/>
            <person name="Riley R."/>
            <person name="LaButti K."/>
            <person name="Andreopoulos B."/>
            <person name="Lipzen A."/>
            <person name="Chen C."/>
            <person name="Yan M."/>
            <person name="Daum C."/>
            <person name="Ng V."/>
            <person name="Clum A."/>
            <person name="Steindorff A."/>
            <person name="Ohm R.A."/>
            <person name="Martin F."/>
            <person name="Silar P."/>
            <person name="Natvig D.O."/>
            <person name="Lalanne C."/>
            <person name="Gautier V."/>
            <person name="Ament-Velasquez S.L."/>
            <person name="Kruys A."/>
            <person name="Hutchinson M.I."/>
            <person name="Powell A.J."/>
            <person name="Barry K."/>
            <person name="Miller A.N."/>
            <person name="Grigoriev I.V."/>
            <person name="Debuchy R."/>
            <person name="Gladieux P."/>
            <person name="Hiltunen Thoren M."/>
            <person name="Johannesson H."/>
        </authorList>
    </citation>
    <scope>NUCLEOTIDE SEQUENCE</scope>
    <source>
        <strain evidence="15">CBS 118394</strain>
    </source>
</reference>
<keyword evidence="8 11" id="KW-0119">Carbohydrate metabolism</keyword>
<comment type="catalytic activity">
    <reaction evidence="1 11 12">
        <text>Endohydrolysis of (1-&gt;4)-beta-D-xylosidic linkages in xylans.</text>
        <dbReference type="EC" id="3.2.1.8"/>
    </reaction>
</comment>
<dbReference type="EC" id="3.2.1.8" evidence="4 11"/>
<dbReference type="InterPro" id="IPR033123">
    <property type="entry name" value="GH11_dom"/>
</dbReference>
<feature type="signal peptide" evidence="13">
    <location>
        <begin position="1"/>
        <end position="23"/>
    </location>
</feature>
<evidence type="ECO:0000256" key="9">
    <source>
        <dbReference type="ARBA" id="ARBA00023295"/>
    </source>
</evidence>
<evidence type="ECO:0000256" key="4">
    <source>
        <dbReference type="ARBA" id="ARBA00012590"/>
    </source>
</evidence>
<dbReference type="PROSITE" id="PS51761">
    <property type="entry name" value="GH11_3"/>
    <property type="match status" value="1"/>
</dbReference>
<evidence type="ECO:0000256" key="2">
    <source>
        <dbReference type="ARBA" id="ARBA00004851"/>
    </source>
</evidence>
<feature type="chain" id="PRO_5042294011" description="Endo-1,4-beta-xylanase" evidence="13">
    <location>
        <begin position="24"/>
        <end position="232"/>
    </location>
</feature>
<comment type="pathway">
    <text evidence="2 11 12">Glycan degradation; xylan degradation.</text>
</comment>
<dbReference type="Proteomes" id="UP001283341">
    <property type="component" value="Unassembled WGS sequence"/>
</dbReference>
<evidence type="ECO:0000313" key="15">
    <source>
        <dbReference type="EMBL" id="KAK3312020.1"/>
    </source>
</evidence>
<dbReference type="EMBL" id="JAUEDM010000010">
    <property type="protein sequence ID" value="KAK3312020.1"/>
    <property type="molecule type" value="Genomic_DNA"/>
</dbReference>
<dbReference type="InterPro" id="IPR013320">
    <property type="entry name" value="ConA-like_dom_sf"/>
</dbReference>
<proteinExistence type="inferred from homology"/>
<protein>
    <recommendedName>
        <fullName evidence="4 11">Endo-1,4-beta-xylanase</fullName>
        <ecNumber evidence="4 11">3.2.1.8</ecNumber>
    </recommendedName>
</protein>
<dbReference type="Pfam" id="PF00457">
    <property type="entry name" value="Glyco_hydro_11"/>
    <property type="match status" value="1"/>
</dbReference>
<name>A0AAE0LY83_9PEZI</name>
<keyword evidence="16" id="KW-1185">Reference proteome</keyword>
<keyword evidence="7 11" id="KW-0378">Hydrolase</keyword>
<dbReference type="AlphaFoldDB" id="A0AAE0LY83"/>
<evidence type="ECO:0000256" key="5">
    <source>
        <dbReference type="ARBA" id="ARBA00022651"/>
    </source>
</evidence>
<feature type="active site" description="Proton donor" evidence="11">
    <location>
        <position position="213"/>
    </location>
</feature>
<dbReference type="InterPro" id="IPR018208">
    <property type="entry name" value="GH11_AS_1"/>
</dbReference>
<dbReference type="Gene3D" id="2.60.120.180">
    <property type="match status" value="1"/>
</dbReference>
<evidence type="ECO:0000256" key="13">
    <source>
        <dbReference type="SAM" id="SignalP"/>
    </source>
</evidence>
<keyword evidence="5 11" id="KW-0858">Xylan degradation</keyword>
<evidence type="ECO:0000256" key="6">
    <source>
        <dbReference type="ARBA" id="ARBA00022729"/>
    </source>
</evidence>
<evidence type="ECO:0000256" key="12">
    <source>
        <dbReference type="RuleBase" id="RU362015"/>
    </source>
</evidence>
<dbReference type="InterPro" id="IPR001137">
    <property type="entry name" value="Glyco_hydro_11"/>
</dbReference>
<evidence type="ECO:0000256" key="11">
    <source>
        <dbReference type="PROSITE-ProRule" id="PRU01097"/>
    </source>
</evidence>
<comment type="caution">
    <text evidence="15">The sequence shown here is derived from an EMBL/GenBank/DDBJ whole genome shotgun (WGS) entry which is preliminary data.</text>
</comment>
<reference evidence="15" key="2">
    <citation type="submission" date="2023-06" db="EMBL/GenBank/DDBJ databases">
        <authorList>
            <consortium name="Lawrence Berkeley National Laboratory"/>
            <person name="Haridas S."/>
            <person name="Hensen N."/>
            <person name="Bonometti L."/>
            <person name="Westerberg I."/>
            <person name="Brannstrom I.O."/>
            <person name="Guillou S."/>
            <person name="Cros-Aarteil S."/>
            <person name="Calhoun S."/>
            <person name="Kuo A."/>
            <person name="Mondo S."/>
            <person name="Pangilinan J."/>
            <person name="Riley R."/>
            <person name="Labutti K."/>
            <person name="Andreopoulos B."/>
            <person name="Lipzen A."/>
            <person name="Chen C."/>
            <person name="Yanf M."/>
            <person name="Daum C."/>
            <person name="Ng V."/>
            <person name="Clum A."/>
            <person name="Steindorff A."/>
            <person name="Ohm R."/>
            <person name="Martin F."/>
            <person name="Silar P."/>
            <person name="Natvig D."/>
            <person name="Lalanne C."/>
            <person name="Gautier V."/>
            <person name="Ament-Velasquez S.L."/>
            <person name="Kruys A."/>
            <person name="Hutchinson M.I."/>
            <person name="Powell A.J."/>
            <person name="Barry K."/>
            <person name="Miller A.N."/>
            <person name="Grigoriev I.V."/>
            <person name="Debuchy R."/>
            <person name="Gladieux P."/>
            <person name="Thoren M.H."/>
            <person name="Johannesson H."/>
        </authorList>
    </citation>
    <scope>NUCLEOTIDE SEQUENCE</scope>
    <source>
        <strain evidence="15">CBS 118394</strain>
    </source>
</reference>
<keyword evidence="9 11" id="KW-0326">Glycosidase</keyword>
<dbReference type="GO" id="GO:0031176">
    <property type="term" value="F:endo-1,4-beta-xylanase activity"/>
    <property type="evidence" value="ECO:0007669"/>
    <property type="project" value="UniProtKB-UniRule"/>
</dbReference>
<evidence type="ECO:0000256" key="1">
    <source>
        <dbReference type="ARBA" id="ARBA00000681"/>
    </source>
</evidence>
<sequence>MVQLKFLSAVATAVTALLPGVVAAPDVIGPEPRGRTSTENAIEARQGGYYFQNWSEGSSNIRCSNGAGGSFSANWNSKGGFVCGKGWQGGGARTIKYSGTYNATGPGYLAVYGWTRNPLIEYYILESHADLAPNEPWTSKGNFTIENEGTFEVYTSTRTNKPSIDGTRTFQQYWSVRTEKRVGGTVTTKAHFDEWAKRGMRLGGHVYVVMAVEGYTKTGGPGSSGSASITLG</sequence>
<keyword evidence="6 13" id="KW-0732">Signal</keyword>
<dbReference type="InterPro" id="IPR013319">
    <property type="entry name" value="GH11/12"/>
</dbReference>
<dbReference type="PROSITE" id="PS00776">
    <property type="entry name" value="GH11_1"/>
    <property type="match status" value="1"/>
</dbReference>
<evidence type="ECO:0000259" key="14">
    <source>
        <dbReference type="PROSITE" id="PS51761"/>
    </source>
</evidence>
<dbReference type="PANTHER" id="PTHR46828:SF2">
    <property type="entry name" value="ENDO-1,4-BETA-XYLANASE A-RELATED"/>
    <property type="match status" value="1"/>
</dbReference>
<feature type="active site" description="Nucleophile" evidence="11">
    <location>
        <position position="121"/>
    </location>
</feature>
<dbReference type="GO" id="GO:0045493">
    <property type="term" value="P:xylan catabolic process"/>
    <property type="evidence" value="ECO:0007669"/>
    <property type="project" value="UniProtKB-UniRule"/>
</dbReference>
<dbReference type="PRINTS" id="PR00911">
    <property type="entry name" value="GLHYDRLASE11"/>
</dbReference>
<dbReference type="SUPFAM" id="SSF49899">
    <property type="entry name" value="Concanavalin A-like lectins/glucanases"/>
    <property type="match status" value="1"/>
</dbReference>
<organism evidence="15 16">
    <name type="scientific">Apodospora peruviana</name>
    <dbReference type="NCBI Taxonomy" id="516989"/>
    <lineage>
        <taxon>Eukaryota</taxon>
        <taxon>Fungi</taxon>
        <taxon>Dikarya</taxon>
        <taxon>Ascomycota</taxon>
        <taxon>Pezizomycotina</taxon>
        <taxon>Sordariomycetes</taxon>
        <taxon>Sordariomycetidae</taxon>
        <taxon>Sordariales</taxon>
        <taxon>Lasiosphaeriaceae</taxon>
        <taxon>Apodospora</taxon>
    </lineage>
</organism>
<comment type="similarity">
    <text evidence="3 11 12">Belongs to the glycosyl hydrolase 11 (cellulase G) family.</text>
</comment>
<feature type="domain" description="GH11" evidence="14">
    <location>
        <begin position="37"/>
        <end position="226"/>
    </location>
</feature>
<evidence type="ECO:0000256" key="3">
    <source>
        <dbReference type="ARBA" id="ARBA00007792"/>
    </source>
</evidence>